<dbReference type="RefSeq" id="XP_034107274.1">
    <property type="nucleotide sequence ID" value="XM_034251383.2"/>
</dbReference>
<feature type="compositionally biased region" description="Low complexity" evidence="1">
    <location>
        <begin position="101"/>
        <end position="122"/>
    </location>
</feature>
<organism evidence="3 4">
    <name type="scientific">Drosophila albomicans</name>
    <name type="common">Fruit fly</name>
    <dbReference type="NCBI Taxonomy" id="7291"/>
    <lineage>
        <taxon>Eukaryota</taxon>
        <taxon>Metazoa</taxon>
        <taxon>Ecdysozoa</taxon>
        <taxon>Arthropoda</taxon>
        <taxon>Hexapoda</taxon>
        <taxon>Insecta</taxon>
        <taxon>Pterygota</taxon>
        <taxon>Neoptera</taxon>
        <taxon>Endopterygota</taxon>
        <taxon>Diptera</taxon>
        <taxon>Brachycera</taxon>
        <taxon>Muscomorpha</taxon>
        <taxon>Ephydroidea</taxon>
        <taxon>Drosophilidae</taxon>
        <taxon>Drosophila</taxon>
    </lineage>
</organism>
<dbReference type="InterPro" id="IPR040195">
    <property type="entry name" value="CUE_CUED1"/>
</dbReference>
<feature type="compositionally biased region" description="Low complexity" evidence="1">
    <location>
        <begin position="300"/>
        <end position="334"/>
    </location>
</feature>
<evidence type="ECO:0000259" key="2">
    <source>
        <dbReference type="PROSITE" id="PS51140"/>
    </source>
</evidence>
<feature type="region of interest" description="Disordered" evidence="1">
    <location>
        <begin position="63"/>
        <end position="175"/>
    </location>
</feature>
<name>A0A6P8X138_DROAB</name>
<protein>
    <submittedName>
        <fullName evidence="4">CUE domain-containing protein 1 isoform X1</fullName>
    </submittedName>
</protein>
<evidence type="ECO:0000313" key="3">
    <source>
        <dbReference type="Proteomes" id="UP000515160"/>
    </source>
</evidence>
<dbReference type="Pfam" id="PF02845">
    <property type="entry name" value="CUE"/>
    <property type="match status" value="1"/>
</dbReference>
<evidence type="ECO:0000313" key="4">
    <source>
        <dbReference type="RefSeq" id="XP_034107274.1"/>
    </source>
</evidence>
<dbReference type="InterPro" id="IPR003892">
    <property type="entry name" value="CUE"/>
</dbReference>
<proteinExistence type="predicted"/>
<accession>A0A6P8X138</accession>
<dbReference type="SUPFAM" id="SSF46934">
    <property type="entry name" value="UBA-like"/>
    <property type="match status" value="1"/>
</dbReference>
<dbReference type="AlphaFoldDB" id="A0A6P8X138"/>
<feature type="compositionally biased region" description="Low complexity" evidence="1">
    <location>
        <begin position="153"/>
        <end position="175"/>
    </location>
</feature>
<dbReference type="PROSITE" id="PS51140">
    <property type="entry name" value="CUE"/>
    <property type="match status" value="1"/>
</dbReference>
<gene>
    <name evidence="4" type="primary">LOC117569996</name>
</gene>
<reference evidence="4" key="1">
    <citation type="submission" date="2025-08" db="UniProtKB">
        <authorList>
            <consortium name="RefSeq"/>
        </authorList>
    </citation>
    <scope>IDENTIFICATION</scope>
    <source>
        <strain evidence="4">15112-1751.03</strain>
        <tissue evidence="4">Whole Adult</tissue>
    </source>
</reference>
<dbReference type="InterPro" id="IPR040192">
    <property type="entry name" value="CUEDC1"/>
</dbReference>
<feature type="region of interest" description="Disordered" evidence="1">
    <location>
        <begin position="274"/>
        <end position="334"/>
    </location>
</feature>
<feature type="compositionally biased region" description="Polar residues" evidence="1">
    <location>
        <begin position="123"/>
        <end position="134"/>
    </location>
</feature>
<dbReference type="OrthoDB" id="5794653at2759"/>
<sequence>MATSTLQLEFSQAMADFKKMFPDIDREVIEAVLRANLGAVDQTIDQLLAMSTDNQNEKLRNELDANVSPQQSLINLNDPDKELRRNQQQQPQLIDTTDGVASNTTESSAAAAAAGHTLLSTANTASPHHNTGASPKQRPLGASNKLNASGSLNNTPTKRSSNSSTNNTNRRWNPPILGVLPAGFLRITPAAGQQDFELPDEQFALMLQNEEFMNQLRWNQDFMNALEKEQSGKSKGEDDAPFQERLKNMGKMSRKKFLQMARVFTWQRNKKVTTAKQIDSLPLREEPSDDEDHHHHHQQHQQQQQQQQQQSQEQHSQQQSQVQQQQQGQLQLRK</sequence>
<dbReference type="InterPro" id="IPR009060">
    <property type="entry name" value="UBA-like_sf"/>
</dbReference>
<feature type="domain" description="CUE" evidence="2">
    <location>
        <begin position="9"/>
        <end position="52"/>
    </location>
</feature>
<dbReference type="PANTHER" id="PTHR13467:SF3">
    <property type="entry name" value="CUE DOMAIN-CONTAINING PROTEIN 1"/>
    <property type="match status" value="1"/>
</dbReference>
<dbReference type="CDD" id="cd14366">
    <property type="entry name" value="CUE_CUED1"/>
    <property type="match status" value="1"/>
</dbReference>
<dbReference type="SMART" id="SM00546">
    <property type="entry name" value="CUE"/>
    <property type="match status" value="1"/>
</dbReference>
<dbReference type="Gene3D" id="1.10.8.10">
    <property type="entry name" value="DNA helicase RuvA subunit, C-terminal domain"/>
    <property type="match status" value="1"/>
</dbReference>
<dbReference type="GeneID" id="117569996"/>
<keyword evidence="3" id="KW-1185">Reference proteome</keyword>
<evidence type="ECO:0000256" key="1">
    <source>
        <dbReference type="SAM" id="MobiDB-lite"/>
    </source>
</evidence>
<dbReference type="Proteomes" id="UP000515160">
    <property type="component" value="Chromosome 3"/>
</dbReference>
<feature type="compositionally biased region" description="Polar residues" evidence="1">
    <location>
        <begin position="86"/>
        <end position="95"/>
    </location>
</feature>
<dbReference type="GO" id="GO:0043130">
    <property type="term" value="F:ubiquitin binding"/>
    <property type="evidence" value="ECO:0007669"/>
    <property type="project" value="InterPro"/>
</dbReference>
<dbReference type="PANTHER" id="PTHR13467">
    <property type="entry name" value="CUE DOMAIN CONTAINING PROTEIN 1"/>
    <property type="match status" value="1"/>
</dbReference>